<dbReference type="EMBL" id="UOGA01000220">
    <property type="protein sequence ID" value="VAX22267.1"/>
    <property type="molecule type" value="Genomic_DNA"/>
</dbReference>
<evidence type="ECO:0000256" key="1">
    <source>
        <dbReference type="SAM" id="MobiDB-lite"/>
    </source>
</evidence>
<sequence>MVIERVTGGKPQEAPKAKPNVSSPRRVDAGKGQPADKPTPTAPEPSVMANVSEKSKAAIKAYRIASESKPDISRAQRVAQIKAKVA</sequence>
<feature type="non-terminal residue" evidence="2">
    <location>
        <position position="86"/>
    </location>
</feature>
<accession>A0A3B1D0L1</accession>
<feature type="region of interest" description="Disordered" evidence="1">
    <location>
        <begin position="1"/>
        <end position="52"/>
    </location>
</feature>
<reference evidence="2" key="1">
    <citation type="submission" date="2018-06" db="EMBL/GenBank/DDBJ databases">
        <authorList>
            <person name="Zhirakovskaya E."/>
        </authorList>
    </citation>
    <scope>NUCLEOTIDE SEQUENCE</scope>
</reference>
<organism evidence="2">
    <name type="scientific">hydrothermal vent metagenome</name>
    <dbReference type="NCBI Taxonomy" id="652676"/>
    <lineage>
        <taxon>unclassified sequences</taxon>
        <taxon>metagenomes</taxon>
        <taxon>ecological metagenomes</taxon>
    </lineage>
</organism>
<name>A0A3B1D0L1_9ZZZZ</name>
<gene>
    <name evidence="2" type="ORF">MNBD_NITROSPINAE04-676</name>
</gene>
<dbReference type="AlphaFoldDB" id="A0A3B1D0L1"/>
<evidence type="ECO:0000313" key="2">
    <source>
        <dbReference type="EMBL" id="VAX22267.1"/>
    </source>
</evidence>
<protein>
    <submittedName>
        <fullName evidence="2">Uncharacterized protein</fullName>
    </submittedName>
</protein>
<proteinExistence type="predicted"/>